<evidence type="ECO:0000256" key="11">
    <source>
        <dbReference type="ARBA" id="ARBA00044535"/>
    </source>
</evidence>
<feature type="domain" description="Helicase C-terminal" evidence="14">
    <location>
        <begin position="234"/>
        <end position="381"/>
    </location>
</feature>
<dbReference type="EMBL" id="BAABFO010000002">
    <property type="protein sequence ID" value="GAA4324334.1"/>
    <property type="molecule type" value="Genomic_DNA"/>
</dbReference>
<keyword evidence="3" id="KW-0547">Nucleotide-binding</keyword>
<dbReference type="InterPro" id="IPR014001">
    <property type="entry name" value="Helicase_ATP-bd"/>
</dbReference>
<dbReference type="InterPro" id="IPR032284">
    <property type="entry name" value="RecQ_Zn-bd"/>
</dbReference>
<dbReference type="PROSITE" id="PS51192">
    <property type="entry name" value="HELICASE_ATP_BIND_1"/>
    <property type="match status" value="1"/>
</dbReference>
<evidence type="ECO:0000256" key="1">
    <source>
        <dbReference type="ARBA" id="ARBA00005446"/>
    </source>
</evidence>
<evidence type="ECO:0000313" key="16">
    <source>
        <dbReference type="Proteomes" id="UP001501671"/>
    </source>
</evidence>
<keyword evidence="5 15" id="KW-0347">Helicase</keyword>
<gene>
    <name evidence="15" type="ORF">GCM10023144_05810</name>
</gene>
<accession>A0ABP8GHM8</accession>
<dbReference type="InterPro" id="IPR011545">
    <property type="entry name" value="DEAD/DEAH_box_helicase_dom"/>
</dbReference>
<sequence length="567" mass="61700">MAERMNPHSDAGDGSDRLGAANRRRVLRALHAAFGLSHLREGQEAVIARVLAGRPTIAVMPTGAGKSLCYQLPATLLKGRTIVVSPLIALMKDQCDKLHELGIPAVALHSMLDADQRREAAASDAKIVYVTPERLATQALLRNLAAGPVDLLVVDEAHCVSQWGHDFRPAFLEIRRAADALGRPAMLALTATATAEVLADIAAQLGMPEARVINTGVYRPNLRYRVELMADEAAKRERVAELAAQTPGCGLVYCATVAATEAIHRLLLDAGESAACYHGRMRAAARRDAQEAFMRGERRVMVATNAFGLGIDKPDIRFVAHYQLPAGLDAYYQESGRAGRDGDEAECTLLYHEGDQSLQHFFMGGRYPSFDDVDALYRALSKQPPSGGWSARTLCAAVERPRGKLQVALSLLRDGGIVGADRQGRLRLRRTGVDESELRALPFRYQEKRQRDRQALEEIVAYAHAGSCRWQALLRHFGETPAAPCGRCDNCLRIAEMAQRDALRAAGGERPAWTAPPPPAVRFAPGDRVRVRRYGIGTVTQADALAVTVAFGSGEPREFLANRVRAA</sequence>
<dbReference type="InterPro" id="IPR004589">
    <property type="entry name" value="DNA_helicase_ATP-dep_RecQ"/>
</dbReference>
<evidence type="ECO:0000256" key="12">
    <source>
        <dbReference type="ARBA" id="ARBA00044550"/>
    </source>
</evidence>
<dbReference type="CDD" id="cd17920">
    <property type="entry name" value="DEXHc_RecQ"/>
    <property type="match status" value="1"/>
</dbReference>
<evidence type="ECO:0000256" key="6">
    <source>
        <dbReference type="ARBA" id="ARBA00022840"/>
    </source>
</evidence>
<dbReference type="InterPro" id="IPR027417">
    <property type="entry name" value="P-loop_NTPase"/>
</dbReference>
<keyword evidence="7" id="KW-0238">DNA-binding</keyword>
<dbReference type="Pfam" id="PF16124">
    <property type="entry name" value="RecQ_Zn_bind"/>
    <property type="match status" value="1"/>
</dbReference>
<evidence type="ECO:0000256" key="3">
    <source>
        <dbReference type="ARBA" id="ARBA00022741"/>
    </source>
</evidence>
<reference evidence="16" key="1">
    <citation type="journal article" date="2019" name="Int. J. Syst. Evol. Microbiol.">
        <title>The Global Catalogue of Microorganisms (GCM) 10K type strain sequencing project: providing services to taxonomists for standard genome sequencing and annotation.</title>
        <authorList>
            <consortium name="The Broad Institute Genomics Platform"/>
            <consortium name="The Broad Institute Genome Sequencing Center for Infectious Disease"/>
            <person name="Wu L."/>
            <person name="Ma J."/>
        </authorList>
    </citation>
    <scope>NUCLEOTIDE SEQUENCE [LARGE SCALE GENOMIC DNA]</scope>
    <source>
        <strain evidence="16">JCM 17666</strain>
    </source>
</reference>
<dbReference type="SMART" id="SM00490">
    <property type="entry name" value="HELICc"/>
    <property type="match status" value="1"/>
</dbReference>
<dbReference type="Pfam" id="PF00270">
    <property type="entry name" value="DEAD"/>
    <property type="match status" value="1"/>
</dbReference>
<evidence type="ECO:0000259" key="14">
    <source>
        <dbReference type="PROSITE" id="PS51194"/>
    </source>
</evidence>
<dbReference type="Gene3D" id="1.10.10.10">
    <property type="entry name" value="Winged helix-like DNA-binding domain superfamily/Winged helix DNA-binding domain"/>
    <property type="match status" value="1"/>
</dbReference>
<evidence type="ECO:0000256" key="8">
    <source>
        <dbReference type="ARBA" id="ARBA00023235"/>
    </source>
</evidence>
<keyword evidence="8" id="KW-0413">Isomerase</keyword>
<evidence type="ECO:0000256" key="4">
    <source>
        <dbReference type="ARBA" id="ARBA00022801"/>
    </source>
</evidence>
<dbReference type="PROSITE" id="PS51194">
    <property type="entry name" value="HELICASE_CTER"/>
    <property type="match status" value="1"/>
</dbReference>
<evidence type="ECO:0000256" key="9">
    <source>
        <dbReference type="ARBA" id="ARBA00034617"/>
    </source>
</evidence>
<dbReference type="EC" id="5.6.2.4" evidence="10"/>
<evidence type="ECO:0000256" key="5">
    <source>
        <dbReference type="ARBA" id="ARBA00022806"/>
    </source>
</evidence>
<keyword evidence="6" id="KW-0067">ATP-binding</keyword>
<comment type="caution">
    <text evidence="15">The sequence shown here is derived from an EMBL/GenBank/DDBJ whole genome shotgun (WGS) entry which is preliminary data.</text>
</comment>
<dbReference type="Gene3D" id="3.40.50.300">
    <property type="entry name" value="P-loop containing nucleotide triphosphate hydrolases"/>
    <property type="match status" value="2"/>
</dbReference>
<keyword evidence="16" id="KW-1185">Reference proteome</keyword>
<evidence type="ECO:0000256" key="7">
    <source>
        <dbReference type="ARBA" id="ARBA00023125"/>
    </source>
</evidence>
<evidence type="ECO:0000259" key="13">
    <source>
        <dbReference type="PROSITE" id="PS51192"/>
    </source>
</evidence>
<evidence type="ECO:0000313" key="15">
    <source>
        <dbReference type="EMBL" id="GAA4324334.1"/>
    </source>
</evidence>
<comment type="similarity">
    <text evidence="1">Belongs to the helicase family. RecQ subfamily.</text>
</comment>
<dbReference type="SUPFAM" id="SSF52540">
    <property type="entry name" value="P-loop containing nucleoside triphosphate hydrolases"/>
    <property type="match status" value="1"/>
</dbReference>
<comment type="catalytic activity">
    <reaction evidence="9">
        <text>Couples ATP hydrolysis with the unwinding of duplex DNA by translocating in the 3'-5' direction.</text>
        <dbReference type="EC" id="5.6.2.4"/>
    </reaction>
</comment>
<dbReference type="GO" id="GO:0004386">
    <property type="term" value="F:helicase activity"/>
    <property type="evidence" value="ECO:0007669"/>
    <property type="project" value="UniProtKB-KW"/>
</dbReference>
<dbReference type="InterPro" id="IPR001650">
    <property type="entry name" value="Helicase_C-like"/>
</dbReference>
<evidence type="ECO:0000256" key="2">
    <source>
        <dbReference type="ARBA" id="ARBA00022723"/>
    </source>
</evidence>
<dbReference type="Pfam" id="PF00271">
    <property type="entry name" value="Helicase_C"/>
    <property type="match status" value="1"/>
</dbReference>
<protein>
    <recommendedName>
        <fullName evidence="11">ATP-dependent DNA helicase RecQ</fullName>
        <ecNumber evidence="10">5.6.2.4</ecNumber>
    </recommendedName>
    <alternativeName>
        <fullName evidence="12">DNA 3'-5' helicase RecQ</fullName>
    </alternativeName>
</protein>
<keyword evidence="2" id="KW-0479">Metal-binding</keyword>
<organism evidence="15 16">
    <name type="scientific">Pigmentiphaga soli</name>
    <dbReference type="NCBI Taxonomy" id="1007095"/>
    <lineage>
        <taxon>Bacteria</taxon>
        <taxon>Pseudomonadati</taxon>
        <taxon>Pseudomonadota</taxon>
        <taxon>Betaproteobacteria</taxon>
        <taxon>Burkholderiales</taxon>
        <taxon>Alcaligenaceae</taxon>
        <taxon>Pigmentiphaga</taxon>
    </lineage>
</organism>
<proteinExistence type="inferred from homology"/>
<keyword evidence="4" id="KW-0378">Hydrolase</keyword>
<dbReference type="InterPro" id="IPR036388">
    <property type="entry name" value="WH-like_DNA-bd_sf"/>
</dbReference>
<dbReference type="Proteomes" id="UP001501671">
    <property type="component" value="Unassembled WGS sequence"/>
</dbReference>
<dbReference type="PANTHER" id="PTHR13710:SF105">
    <property type="entry name" value="ATP-DEPENDENT DNA HELICASE Q1"/>
    <property type="match status" value="1"/>
</dbReference>
<dbReference type="PANTHER" id="PTHR13710">
    <property type="entry name" value="DNA HELICASE RECQ FAMILY MEMBER"/>
    <property type="match status" value="1"/>
</dbReference>
<dbReference type="SMART" id="SM00487">
    <property type="entry name" value="DEXDc"/>
    <property type="match status" value="1"/>
</dbReference>
<dbReference type="NCBIfam" id="TIGR00614">
    <property type="entry name" value="recQ_fam"/>
    <property type="match status" value="1"/>
</dbReference>
<feature type="domain" description="Helicase ATP-binding" evidence="13">
    <location>
        <begin position="47"/>
        <end position="211"/>
    </location>
</feature>
<evidence type="ECO:0000256" key="10">
    <source>
        <dbReference type="ARBA" id="ARBA00034808"/>
    </source>
</evidence>
<name>A0ABP8GHM8_9BURK</name>